<organism evidence="3 4">
    <name type="scientific">Stecheria intestinalis</name>
    <dbReference type="NCBI Taxonomy" id="2606630"/>
    <lineage>
        <taxon>Bacteria</taxon>
        <taxon>Bacillati</taxon>
        <taxon>Bacillota</taxon>
        <taxon>Erysipelotrichia</taxon>
        <taxon>Erysipelotrichales</taxon>
        <taxon>Erysipelotrichaceae</taxon>
        <taxon>Stecheria</taxon>
    </lineage>
</organism>
<keyword evidence="4" id="KW-1185">Reference proteome</keyword>
<accession>A0A7X2NS67</accession>
<dbReference type="InterPro" id="IPR029787">
    <property type="entry name" value="Nucleotide_cyclase"/>
</dbReference>
<dbReference type="EMBL" id="VUMN01000013">
    <property type="protein sequence ID" value="MSS58589.1"/>
    <property type="molecule type" value="Genomic_DNA"/>
</dbReference>
<dbReference type="SUPFAM" id="SSF55073">
    <property type="entry name" value="Nucleotide cyclase"/>
    <property type="match status" value="1"/>
</dbReference>
<evidence type="ECO:0000313" key="3">
    <source>
        <dbReference type="EMBL" id="MSS58589.1"/>
    </source>
</evidence>
<dbReference type="Pfam" id="PF00990">
    <property type="entry name" value="GGDEF"/>
    <property type="match status" value="1"/>
</dbReference>
<name>A0A7X2NS67_9FIRM</name>
<proteinExistence type="predicted"/>
<keyword evidence="1" id="KW-0812">Transmembrane</keyword>
<feature type="transmembrane region" description="Helical" evidence="1">
    <location>
        <begin position="178"/>
        <end position="195"/>
    </location>
</feature>
<dbReference type="GO" id="GO:0043709">
    <property type="term" value="P:cell adhesion involved in single-species biofilm formation"/>
    <property type="evidence" value="ECO:0007669"/>
    <property type="project" value="TreeGrafter"/>
</dbReference>
<feature type="transmembrane region" description="Helical" evidence="1">
    <location>
        <begin position="6"/>
        <end position="27"/>
    </location>
</feature>
<dbReference type="GO" id="GO:0005886">
    <property type="term" value="C:plasma membrane"/>
    <property type="evidence" value="ECO:0007669"/>
    <property type="project" value="TreeGrafter"/>
</dbReference>
<dbReference type="PANTHER" id="PTHR45138">
    <property type="entry name" value="REGULATORY COMPONENTS OF SENSORY TRANSDUCTION SYSTEM"/>
    <property type="match status" value="1"/>
</dbReference>
<dbReference type="AlphaFoldDB" id="A0A7X2NS67"/>
<comment type="caution">
    <text evidence="3">The sequence shown here is derived from an EMBL/GenBank/DDBJ whole genome shotgun (WGS) entry which is preliminary data.</text>
</comment>
<protein>
    <submittedName>
        <fullName evidence="3">GGDEF domain-containing protein</fullName>
    </submittedName>
</protein>
<keyword evidence="1" id="KW-1133">Transmembrane helix</keyword>
<dbReference type="SMART" id="SM00267">
    <property type="entry name" value="GGDEF"/>
    <property type="match status" value="1"/>
</dbReference>
<dbReference type="GO" id="GO:1902201">
    <property type="term" value="P:negative regulation of bacterial-type flagellum-dependent cell motility"/>
    <property type="evidence" value="ECO:0007669"/>
    <property type="project" value="TreeGrafter"/>
</dbReference>
<dbReference type="InterPro" id="IPR000160">
    <property type="entry name" value="GGDEF_dom"/>
</dbReference>
<dbReference type="GO" id="GO:0052621">
    <property type="term" value="F:diguanylate cyclase activity"/>
    <property type="evidence" value="ECO:0007669"/>
    <property type="project" value="TreeGrafter"/>
</dbReference>
<dbReference type="PANTHER" id="PTHR45138:SF9">
    <property type="entry name" value="DIGUANYLATE CYCLASE DGCM-RELATED"/>
    <property type="match status" value="1"/>
</dbReference>
<dbReference type="InterPro" id="IPR043128">
    <property type="entry name" value="Rev_trsase/Diguanyl_cyclase"/>
</dbReference>
<dbReference type="Proteomes" id="UP000461880">
    <property type="component" value="Unassembled WGS sequence"/>
</dbReference>
<feature type="domain" description="GGDEF" evidence="2">
    <location>
        <begin position="253"/>
        <end position="380"/>
    </location>
</feature>
<dbReference type="CDD" id="cd01949">
    <property type="entry name" value="GGDEF"/>
    <property type="match status" value="1"/>
</dbReference>
<evidence type="ECO:0000259" key="2">
    <source>
        <dbReference type="PROSITE" id="PS50887"/>
    </source>
</evidence>
<gene>
    <name evidence="3" type="ORF">FYJ51_06685</name>
</gene>
<reference evidence="3 4" key="1">
    <citation type="submission" date="2019-08" db="EMBL/GenBank/DDBJ databases">
        <title>In-depth cultivation of the pig gut microbiome towards novel bacterial diversity and tailored functional studies.</title>
        <authorList>
            <person name="Wylensek D."/>
            <person name="Hitch T.C.A."/>
            <person name="Clavel T."/>
        </authorList>
    </citation>
    <scope>NUCLEOTIDE SEQUENCE [LARGE SCALE GENOMIC DNA]</scope>
    <source>
        <strain evidence="3 4">Oil+RF-744-GAM-WT-6</strain>
    </source>
</reference>
<evidence type="ECO:0000313" key="4">
    <source>
        <dbReference type="Proteomes" id="UP000461880"/>
    </source>
</evidence>
<feature type="transmembrane region" description="Helical" evidence="1">
    <location>
        <begin position="138"/>
        <end position="158"/>
    </location>
</feature>
<dbReference type="PROSITE" id="PS50887">
    <property type="entry name" value="GGDEF"/>
    <property type="match status" value="1"/>
</dbReference>
<feature type="transmembrane region" description="Helical" evidence="1">
    <location>
        <begin position="67"/>
        <end position="94"/>
    </location>
</feature>
<feature type="transmembrane region" description="Helical" evidence="1">
    <location>
        <begin position="39"/>
        <end position="61"/>
    </location>
</feature>
<sequence length="380" mass="43262">MTVMQYEALYLEINLFCCIIVAVIMIRSNTASQMKAQRVFLYSSIAVLLFFITDTLCQLMLAGIIPYAAISLLLLKSIYFLSSTLMCMSWFWYFDALSRKEPSAKVPFHTLLLAIIQFILNLFNFRYGFFFSAGAERIYTRGPLFLLQYLFSYSFVVLAEVRSLKAVLKRKEYIDKDYLRMLAVFPIMPAAAGIIQYFYPFLPVACCCITLDMLMLYLDSMEDLISLDSLTGLNNRKRLLNSIADRMHGQSRSHQYLMMIDADHFKAINDTYGHLEGDNALRTLADVLRQACIPLKKRAIIGRYGGDEFIICMEADTGSEASETADSIHSLLNETSALHNLPYTLSASIGIARCTDDMKTVYDLINAADQKLYEKKKSRT</sequence>
<dbReference type="NCBIfam" id="TIGR00254">
    <property type="entry name" value="GGDEF"/>
    <property type="match status" value="1"/>
</dbReference>
<dbReference type="InterPro" id="IPR050469">
    <property type="entry name" value="Diguanylate_Cyclase"/>
</dbReference>
<keyword evidence="1" id="KW-0472">Membrane</keyword>
<dbReference type="Gene3D" id="3.30.70.270">
    <property type="match status" value="1"/>
</dbReference>
<feature type="transmembrane region" description="Helical" evidence="1">
    <location>
        <begin position="106"/>
        <end position="126"/>
    </location>
</feature>
<evidence type="ECO:0000256" key="1">
    <source>
        <dbReference type="SAM" id="Phobius"/>
    </source>
</evidence>